<gene>
    <name evidence="1" type="ORF">EV193_103617</name>
</gene>
<reference evidence="1 2" key="1">
    <citation type="submission" date="2019-02" db="EMBL/GenBank/DDBJ databases">
        <title>Genomic Encyclopedia of Type Strains, Phase IV (KMG-IV): sequencing the most valuable type-strain genomes for metagenomic binning, comparative biology and taxonomic classification.</title>
        <authorList>
            <person name="Goeker M."/>
        </authorList>
    </citation>
    <scope>NUCLEOTIDE SEQUENCE [LARGE SCALE GENOMIC DNA]</scope>
    <source>
        <strain evidence="1 2">DSM 101727</strain>
    </source>
</reference>
<evidence type="ECO:0008006" key="3">
    <source>
        <dbReference type="Google" id="ProtNLM"/>
    </source>
</evidence>
<sequence length="110" mass="11773">MAHGGDLEIAPEAGGGRALLAAVDHCIDVLDKYRRQLRNLEYGLALGSSDGARVVAPLMTSAAIDEQGLRPQMGKAAQELLAYRQAVEAAMRSYEATEGKIRSDMNRADS</sequence>
<dbReference type="Proteomes" id="UP000294257">
    <property type="component" value="Unassembled WGS sequence"/>
</dbReference>
<comment type="caution">
    <text evidence="1">The sequence shown here is derived from an EMBL/GenBank/DDBJ whole genome shotgun (WGS) entry which is preliminary data.</text>
</comment>
<evidence type="ECO:0000313" key="2">
    <source>
        <dbReference type="Proteomes" id="UP000294257"/>
    </source>
</evidence>
<keyword evidence="2" id="KW-1185">Reference proteome</keyword>
<name>A0A4Q7KX51_9PSEU</name>
<organism evidence="1 2">
    <name type="scientific">Herbihabitans rhizosphaerae</name>
    <dbReference type="NCBI Taxonomy" id="1872711"/>
    <lineage>
        <taxon>Bacteria</taxon>
        <taxon>Bacillati</taxon>
        <taxon>Actinomycetota</taxon>
        <taxon>Actinomycetes</taxon>
        <taxon>Pseudonocardiales</taxon>
        <taxon>Pseudonocardiaceae</taxon>
        <taxon>Herbihabitans</taxon>
    </lineage>
</organism>
<dbReference type="EMBL" id="SGWQ01000003">
    <property type="protein sequence ID" value="RZS41295.1"/>
    <property type="molecule type" value="Genomic_DNA"/>
</dbReference>
<protein>
    <recommendedName>
        <fullName evidence="3">PE family protein</fullName>
    </recommendedName>
</protein>
<dbReference type="RefSeq" id="WP_130344225.1">
    <property type="nucleotide sequence ID" value="NZ_SGWQ01000003.1"/>
</dbReference>
<dbReference type="AlphaFoldDB" id="A0A4Q7KX51"/>
<accession>A0A4Q7KX51</accession>
<proteinExistence type="predicted"/>
<evidence type="ECO:0000313" key="1">
    <source>
        <dbReference type="EMBL" id="RZS41295.1"/>
    </source>
</evidence>